<feature type="binding site" description="axial binding residue" evidence="7">
    <location>
        <position position="482"/>
    </location>
    <ligand>
        <name>heme</name>
        <dbReference type="ChEBI" id="CHEBI:30413"/>
    </ligand>
    <ligandPart>
        <name>Fe</name>
        <dbReference type="ChEBI" id="CHEBI:18248"/>
    </ligandPart>
</feature>
<organism evidence="10 11">
    <name type="scientific">Massariosphaeria phaeospora</name>
    <dbReference type="NCBI Taxonomy" id="100035"/>
    <lineage>
        <taxon>Eukaryota</taxon>
        <taxon>Fungi</taxon>
        <taxon>Dikarya</taxon>
        <taxon>Ascomycota</taxon>
        <taxon>Pezizomycotina</taxon>
        <taxon>Dothideomycetes</taxon>
        <taxon>Pleosporomycetidae</taxon>
        <taxon>Pleosporales</taxon>
        <taxon>Pleosporales incertae sedis</taxon>
        <taxon>Massariosphaeria</taxon>
    </lineage>
</organism>
<dbReference type="InterPro" id="IPR001128">
    <property type="entry name" value="Cyt_P450"/>
</dbReference>
<gene>
    <name evidence="10" type="ORF">BDV95DRAFT_629239</name>
</gene>
<keyword evidence="4 8" id="KW-0560">Oxidoreductase</keyword>
<dbReference type="CDD" id="cd11062">
    <property type="entry name" value="CYP58-like"/>
    <property type="match status" value="1"/>
</dbReference>
<dbReference type="GO" id="GO:0005506">
    <property type="term" value="F:iron ion binding"/>
    <property type="evidence" value="ECO:0007669"/>
    <property type="project" value="InterPro"/>
</dbReference>
<dbReference type="OrthoDB" id="3945418at2759"/>
<evidence type="ECO:0000313" key="10">
    <source>
        <dbReference type="EMBL" id="KAF2870695.1"/>
    </source>
</evidence>
<accession>A0A7C8M908</accession>
<dbReference type="InterPro" id="IPR036396">
    <property type="entry name" value="Cyt_P450_sf"/>
</dbReference>
<dbReference type="PRINTS" id="PR00463">
    <property type="entry name" value="EP450I"/>
</dbReference>
<evidence type="ECO:0000256" key="9">
    <source>
        <dbReference type="SAM" id="Phobius"/>
    </source>
</evidence>
<dbReference type="PRINTS" id="PR00385">
    <property type="entry name" value="P450"/>
</dbReference>
<dbReference type="InterPro" id="IPR050121">
    <property type="entry name" value="Cytochrome_P450_monoxygenase"/>
</dbReference>
<evidence type="ECO:0000256" key="1">
    <source>
        <dbReference type="ARBA" id="ARBA00001971"/>
    </source>
</evidence>
<dbReference type="GO" id="GO:0016705">
    <property type="term" value="F:oxidoreductase activity, acting on paired donors, with incorporation or reduction of molecular oxygen"/>
    <property type="evidence" value="ECO:0007669"/>
    <property type="project" value="InterPro"/>
</dbReference>
<keyword evidence="3 7" id="KW-0479">Metal-binding</keyword>
<evidence type="ECO:0000256" key="6">
    <source>
        <dbReference type="ARBA" id="ARBA00023033"/>
    </source>
</evidence>
<comment type="cofactor">
    <cofactor evidence="1 7">
        <name>heme</name>
        <dbReference type="ChEBI" id="CHEBI:30413"/>
    </cofactor>
</comment>
<name>A0A7C8M908_9PLEO</name>
<evidence type="ECO:0000256" key="4">
    <source>
        <dbReference type="ARBA" id="ARBA00023002"/>
    </source>
</evidence>
<keyword evidence="6 8" id="KW-0503">Monooxygenase</keyword>
<dbReference type="AlphaFoldDB" id="A0A7C8M908"/>
<evidence type="ECO:0000256" key="7">
    <source>
        <dbReference type="PIRSR" id="PIRSR602401-1"/>
    </source>
</evidence>
<comment type="similarity">
    <text evidence="2 8">Belongs to the cytochrome P450 family.</text>
</comment>
<dbReference type="PANTHER" id="PTHR24305">
    <property type="entry name" value="CYTOCHROME P450"/>
    <property type="match status" value="1"/>
</dbReference>
<keyword evidence="9" id="KW-1133">Transmembrane helix</keyword>
<keyword evidence="9" id="KW-0472">Membrane</keyword>
<dbReference type="Proteomes" id="UP000481861">
    <property type="component" value="Unassembled WGS sequence"/>
</dbReference>
<dbReference type="GO" id="GO:0020037">
    <property type="term" value="F:heme binding"/>
    <property type="evidence" value="ECO:0007669"/>
    <property type="project" value="InterPro"/>
</dbReference>
<comment type="caution">
    <text evidence="10">The sequence shown here is derived from an EMBL/GenBank/DDBJ whole genome shotgun (WGS) entry which is preliminary data.</text>
</comment>
<dbReference type="PROSITE" id="PS00086">
    <property type="entry name" value="CYTOCHROME_P450"/>
    <property type="match status" value="1"/>
</dbReference>
<protein>
    <submittedName>
        <fullName evidence="10">Cytochrome P450</fullName>
    </submittedName>
</protein>
<dbReference type="PANTHER" id="PTHR24305:SF157">
    <property type="entry name" value="N-ACETYLTRYPTOPHAN 6-HYDROXYLASE IVOC-RELATED"/>
    <property type="match status" value="1"/>
</dbReference>
<evidence type="ECO:0000256" key="8">
    <source>
        <dbReference type="RuleBase" id="RU000461"/>
    </source>
</evidence>
<dbReference type="Gene3D" id="1.10.630.10">
    <property type="entry name" value="Cytochrome P450"/>
    <property type="match status" value="1"/>
</dbReference>
<sequence>MSLLGTLDFILEAPILLLASAAACAYVVVGAIYRLHFSPVATFPGPRLAALTYWYEFYYDVIRKGSYTWRIQDLHDKYGPVVRINPQEIHVNDAAFYDSVYVGSSRRTEKWNYSARMFGTSLAAVGTTGHDLHRLRRSGLNVFFSKRSISKLEPTVQKVVDEASARLESCGAACHVLNLRDFFAAFSADVIGEVAFGSRYGLLHKEDFEPGWQRLMMDLSRATHLMKQFPWAYGILNSIPQTAVSLLHPLTKRLFDIRNDIRLRVEQTRLAVSGISSKVHTASYLGAVDHPTVLHSLLTVTNLPSPELETPRLEDEAFTLLGAGTITTAHTLTTILYHILSKATIKSRLEDELSQLGLATADDSSKSKWTQLEKAPYLAAIVSEGLRLSFGVSHRLPRISPDTALHFNGKLNEKEYEYTIPPGVPVSMTSMFIHLDPTIYTSPQDFDPARWLTSPNDSEERQAQLQRMKHYLVPFSRGTRICVGMNLAYAEFYLMLGALFSPDGVGTRMELFETGKEDVECMHDFFNPSPRLDSKGVRVVLKTT</sequence>
<dbReference type="SUPFAM" id="SSF48264">
    <property type="entry name" value="Cytochrome P450"/>
    <property type="match status" value="1"/>
</dbReference>
<dbReference type="EMBL" id="JAADJZ010000013">
    <property type="protein sequence ID" value="KAF2870695.1"/>
    <property type="molecule type" value="Genomic_DNA"/>
</dbReference>
<keyword evidence="5 7" id="KW-0408">Iron</keyword>
<evidence type="ECO:0000313" key="11">
    <source>
        <dbReference type="Proteomes" id="UP000481861"/>
    </source>
</evidence>
<dbReference type="InterPro" id="IPR017972">
    <property type="entry name" value="Cyt_P450_CS"/>
</dbReference>
<keyword evidence="7 8" id="KW-0349">Heme</keyword>
<keyword evidence="11" id="KW-1185">Reference proteome</keyword>
<dbReference type="InterPro" id="IPR002401">
    <property type="entry name" value="Cyt_P450_E_grp-I"/>
</dbReference>
<reference evidence="10 11" key="1">
    <citation type="submission" date="2020-01" db="EMBL/GenBank/DDBJ databases">
        <authorList>
            <consortium name="DOE Joint Genome Institute"/>
            <person name="Haridas S."/>
            <person name="Albert R."/>
            <person name="Binder M."/>
            <person name="Bloem J."/>
            <person name="Labutti K."/>
            <person name="Salamov A."/>
            <person name="Andreopoulos B."/>
            <person name="Baker S.E."/>
            <person name="Barry K."/>
            <person name="Bills G."/>
            <person name="Bluhm B.H."/>
            <person name="Cannon C."/>
            <person name="Castanera R."/>
            <person name="Culley D.E."/>
            <person name="Daum C."/>
            <person name="Ezra D."/>
            <person name="Gonzalez J.B."/>
            <person name="Henrissat B."/>
            <person name="Kuo A."/>
            <person name="Liang C."/>
            <person name="Lipzen A."/>
            <person name="Lutzoni F."/>
            <person name="Magnuson J."/>
            <person name="Mondo S."/>
            <person name="Nolan M."/>
            <person name="Ohm R."/>
            <person name="Pangilinan J."/>
            <person name="Park H.-J.H."/>
            <person name="Ramirez L."/>
            <person name="Alfaro M."/>
            <person name="Sun H."/>
            <person name="Tritt A."/>
            <person name="Yoshinaga Y."/>
            <person name="Zwiers L.-H.L."/>
            <person name="Turgeon B.G."/>
            <person name="Goodwin S.B."/>
            <person name="Spatafora J.W."/>
            <person name="Crous P.W."/>
            <person name="Grigoriev I.V."/>
        </authorList>
    </citation>
    <scope>NUCLEOTIDE SEQUENCE [LARGE SCALE GENOMIC DNA]</scope>
    <source>
        <strain evidence="10 11">CBS 611.86</strain>
    </source>
</reference>
<keyword evidence="9" id="KW-0812">Transmembrane</keyword>
<evidence type="ECO:0000256" key="5">
    <source>
        <dbReference type="ARBA" id="ARBA00023004"/>
    </source>
</evidence>
<dbReference type="GO" id="GO:0004497">
    <property type="term" value="F:monooxygenase activity"/>
    <property type="evidence" value="ECO:0007669"/>
    <property type="project" value="UniProtKB-KW"/>
</dbReference>
<evidence type="ECO:0000256" key="2">
    <source>
        <dbReference type="ARBA" id="ARBA00010617"/>
    </source>
</evidence>
<dbReference type="Pfam" id="PF00067">
    <property type="entry name" value="p450"/>
    <property type="match status" value="1"/>
</dbReference>
<feature type="transmembrane region" description="Helical" evidence="9">
    <location>
        <begin position="15"/>
        <end position="33"/>
    </location>
</feature>
<proteinExistence type="inferred from homology"/>
<evidence type="ECO:0000256" key="3">
    <source>
        <dbReference type="ARBA" id="ARBA00022723"/>
    </source>
</evidence>